<evidence type="ECO:0000313" key="6">
    <source>
        <dbReference type="Proteomes" id="UP000199647"/>
    </source>
</evidence>
<dbReference type="EMBL" id="FOFG01000023">
    <property type="protein sequence ID" value="SER52847.1"/>
    <property type="molecule type" value="Genomic_DNA"/>
</dbReference>
<organism evidence="5 6">
    <name type="scientific">Faunimonas pinastri</name>
    <dbReference type="NCBI Taxonomy" id="1855383"/>
    <lineage>
        <taxon>Bacteria</taxon>
        <taxon>Pseudomonadati</taxon>
        <taxon>Pseudomonadota</taxon>
        <taxon>Alphaproteobacteria</taxon>
        <taxon>Hyphomicrobiales</taxon>
        <taxon>Afifellaceae</taxon>
        <taxon>Faunimonas</taxon>
    </lineage>
</organism>
<dbReference type="PANTHER" id="PTHR33164">
    <property type="entry name" value="TRANSCRIPTIONAL REGULATOR, MARR FAMILY"/>
    <property type="match status" value="1"/>
</dbReference>
<dbReference type="PRINTS" id="PR00598">
    <property type="entry name" value="HTHMARR"/>
</dbReference>
<dbReference type="Pfam" id="PF12802">
    <property type="entry name" value="MarR_2"/>
    <property type="match status" value="1"/>
</dbReference>
<dbReference type="RefSeq" id="WP_092499666.1">
    <property type="nucleotide sequence ID" value="NZ_FOFG01000023.1"/>
</dbReference>
<evidence type="ECO:0000256" key="2">
    <source>
        <dbReference type="ARBA" id="ARBA00023125"/>
    </source>
</evidence>
<dbReference type="PANTHER" id="PTHR33164:SF64">
    <property type="entry name" value="TRANSCRIPTIONAL REGULATOR SLYA"/>
    <property type="match status" value="1"/>
</dbReference>
<sequence length="154" mass="17651">MGTTPTLGFLLHDVARLLRKRFEQRSRAARLTRSQWQVLAYLAGNEGIHQSALAELLDIEPITLVRLIDRMEARGLVERRHHATDRRVWLLFLQPEARPLLEIMRHTGHLTREEAFSGISPAERDRLLQTLSLIKSNLLDACGQPVEEQEAHHG</sequence>
<keyword evidence="2 5" id="KW-0238">DNA-binding</keyword>
<feature type="domain" description="HTH marR-type" evidence="4">
    <location>
        <begin position="4"/>
        <end position="136"/>
    </location>
</feature>
<dbReference type="InterPro" id="IPR036388">
    <property type="entry name" value="WH-like_DNA-bd_sf"/>
</dbReference>
<dbReference type="SUPFAM" id="SSF46785">
    <property type="entry name" value="Winged helix' DNA-binding domain"/>
    <property type="match status" value="1"/>
</dbReference>
<dbReference type="Gene3D" id="1.10.10.10">
    <property type="entry name" value="Winged helix-like DNA-binding domain superfamily/Winged helix DNA-binding domain"/>
    <property type="match status" value="1"/>
</dbReference>
<evidence type="ECO:0000256" key="1">
    <source>
        <dbReference type="ARBA" id="ARBA00023015"/>
    </source>
</evidence>
<dbReference type="InterPro" id="IPR039422">
    <property type="entry name" value="MarR/SlyA-like"/>
</dbReference>
<name>A0A1H9PXB1_9HYPH</name>
<dbReference type="AlphaFoldDB" id="A0A1H9PXB1"/>
<keyword evidence="6" id="KW-1185">Reference proteome</keyword>
<gene>
    <name evidence="5" type="ORF">SAMN05216548_12328</name>
</gene>
<accession>A0A1H9PXB1</accession>
<dbReference type="InterPro" id="IPR000835">
    <property type="entry name" value="HTH_MarR-typ"/>
</dbReference>
<dbReference type="InterPro" id="IPR036390">
    <property type="entry name" value="WH_DNA-bd_sf"/>
</dbReference>
<evidence type="ECO:0000259" key="4">
    <source>
        <dbReference type="PROSITE" id="PS50995"/>
    </source>
</evidence>
<protein>
    <submittedName>
        <fullName evidence="5">DNA-binding transcriptional regulator, MarR family</fullName>
    </submittedName>
</protein>
<keyword evidence="1" id="KW-0805">Transcription regulation</keyword>
<dbReference type="OrthoDB" id="582199at2"/>
<dbReference type="GO" id="GO:0003677">
    <property type="term" value="F:DNA binding"/>
    <property type="evidence" value="ECO:0007669"/>
    <property type="project" value="UniProtKB-KW"/>
</dbReference>
<dbReference type="PROSITE" id="PS50995">
    <property type="entry name" value="HTH_MARR_2"/>
    <property type="match status" value="1"/>
</dbReference>
<evidence type="ECO:0000256" key="3">
    <source>
        <dbReference type="ARBA" id="ARBA00023163"/>
    </source>
</evidence>
<dbReference type="GO" id="GO:0003700">
    <property type="term" value="F:DNA-binding transcription factor activity"/>
    <property type="evidence" value="ECO:0007669"/>
    <property type="project" value="InterPro"/>
</dbReference>
<proteinExistence type="predicted"/>
<keyword evidence="3" id="KW-0804">Transcription</keyword>
<dbReference type="STRING" id="1855383.SAMN05216548_12328"/>
<reference evidence="5 6" key="1">
    <citation type="submission" date="2016-10" db="EMBL/GenBank/DDBJ databases">
        <authorList>
            <person name="de Groot N.N."/>
        </authorList>
    </citation>
    <scope>NUCLEOTIDE SEQUENCE [LARGE SCALE GENOMIC DNA]</scope>
    <source>
        <strain evidence="5 6">A52C2</strain>
    </source>
</reference>
<dbReference type="GO" id="GO:0006950">
    <property type="term" value="P:response to stress"/>
    <property type="evidence" value="ECO:0007669"/>
    <property type="project" value="TreeGrafter"/>
</dbReference>
<dbReference type="SMART" id="SM00347">
    <property type="entry name" value="HTH_MARR"/>
    <property type="match status" value="1"/>
</dbReference>
<evidence type="ECO:0000313" key="5">
    <source>
        <dbReference type="EMBL" id="SER52847.1"/>
    </source>
</evidence>
<dbReference type="Proteomes" id="UP000199647">
    <property type="component" value="Unassembled WGS sequence"/>
</dbReference>